<evidence type="ECO:0000313" key="4">
    <source>
        <dbReference type="Proteomes" id="UP000618240"/>
    </source>
</evidence>
<dbReference type="RefSeq" id="WP_225690371.1">
    <property type="nucleotide sequence ID" value="NZ_JAERSE020000005.1"/>
</dbReference>
<evidence type="ECO:0000259" key="2">
    <source>
        <dbReference type="Pfam" id="PF18291"/>
    </source>
</evidence>
<dbReference type="EMBL" id="JAERSE020000005">
    <property type="protein sequence ID" value="MCA6069186.1"/>
    <property type="molecule type" value="Genomic_DNA"/>
</dbReference>
<comment type="caution">
    <text evidence="3">The sequence shown here is derived from an EMBL/GenBank/DDBJ whole genome shotgun (WGS) entry which is preliminary data.</text>
</comment>
<dbReference type="InterPro" id="IPR041607">
    <property type="entry name" value="HU-HIG"/>
</dbReference>
<feature type="domain" description="HU" evidence="2">
    <location>
        <begin position="1"/>
        <end position="124"/>
    </location>
</feature>
<dbReference type="SUPFAM" id="SSF47729">
    <property type="entry name" value="IHF-like DNA-binding proteins"/>
    <property type="match status" value="1"/>
</dbReference>
<proteinExistence type="predicted"/>
<protein>
    <submittedName>
        <fullName evidence="3">DNA-binding protein</fullName>
    </submittedName>
</protein>
<dbReference type="Gene3D" id="4.10.520.10">
    <property type="entry name" value="IHF-like DNA-binding proteins"/>
    <property type="match status" value="1"/>
</dbReference>
<accession>A0ABS8A5C7</accession>
<gene>
    <name evidence="3" type="ORF">JI747_018620</name>
</gene>
<reference evidence="3 4" key="1">
    <citation type="submission" date="2021-09" db="EMBL/GenBank/DDBJ databases">
        <title>Genome sequencing and assembly of Chryseobacterium sp. RG1.</title>
        <authorList>
            <person name="Chhetri G."/>
        </authorList>
    </citation>
    <scope>NUCLEOTIDE SEQUENCE [LARGE SCALE GENOMIC DNA]</scope>
    <source>
        <strain evidence="3 4">RG1</strain>
    </source>
</reference>
<keyword evidence="1 3" id="KW-0238">DNA-binding</keyword>
<evidence type="ECO:0000313" key="3">
    <source>
        <dbReference type="EMBL" id="MCA6069186.1"/>
    </source>
</evidence>
<name>A0ABS8A5C7_9FLAO</name>
<keyword evidence="4" id="KW-1185">Reference proteome</keyword>
<sequence length="126" mass="13975">MPIKFKTQQKKNPRDLNAPAKWYASTIGDGETTFSDLAQYASEVSTVSKADILAVLESCFTKVTKDLSDGKIVRVGEYFTLQMSISSDPADTEAEVTAAKIRKSKINFRPGKMLSDMIKLATYQKK</sequence>
<dbReference type="Pfam" id="PF18291">
    <property type="entry name" value="HU-HIG"/>
    <property type="match status" value="1"/>
</dbReference>
<dbReference type="GO" id="GO:0003677">
    <property type="term" value="F:DNA binding"/>
    <property type="evidence" value="ECO:0007669"/>
    <property type="project" value="UniProtKB-KW"/>
</dbReference>
<evidence type="ECO:0000256" key="1">
    <source>
        <dbReference type="ARBA" id="ARBA00023125"/>
    </source>
</evidence>
<organism evidence="3 4">
    <name type="scientific">Chryseobacterium tagetis</name>
    <dbReference type="NCBI Taxonomy" id="2801334"/>
    <lineage>
        <taxon>Bacteria</taxon>
        <taxon>Pseudomonadati</taxon>
        <taxon>Bacteroidota</taxon>
        <taxon>Flavobacteriia</taxon>
        <taxon>Flavobacteriales</taxon>
        <taxon>Weeksellaceae</taxon>
        <taxon>Chryseobacterium group</taxon>
        <taxon>Chryseobacterium</taxon>
    </lineage>
</organism>
<dbReference type="InterPro" id="IPR010992">
    <property type="entry name" value="IHF-like_DNA-bd_dom_sf"/>
</dbReference>
<dbReference type="Proteomes" id="UP000618240">
    <property type="component" value="Unassembled WGS sequence"/>
</dbReference>